<reference evidence="5" key="1">
    <citation type="submission" date="2020-12" db="EMBL/GenBank/DDBJ databases">
        <authorList>
            <person name="Iha C."/>
        </authorList>
    </citation>
    <scope>NUCLEOTIDE SEQUENCE</scope>
</reference>
<dbReference type="SUPFAM" id="SSF56112">
    <property type="entry name" value="Protein kinase-like (PK-like)"/>
    <property type="match status" value="1"/>
</dbReference>
<dbReference type="GO" id="GO:0007166">
    <property type="term" value="P:cell surface receptor signaling pathway"/>
    <property type="evidence" value="ECO:0007669"/>
    <property type="project" value="InterPro"/>
</dbReference>
<dbReference type="Proteomes" id="UP000708148">
    <property type="component" value="Unassembled WGS sequence"/>
</dbReference>
<dbReference type="EMBL" id="CAJHUC010002205">
    <property type="protein sequence ID" value="CAD7703393.1"/>
    <property type="molecule type" value="Genomic_DNA"/>
</dbReference>
<proteinExistence type="predicted"/>
<evidence type="ECO:0000256" key="1">
    <source>
        <dbReference type="ARBA" id="ARBA00022741"/>
    </source>
</evidence>
<dbReference type="Gene3D" id="3.30.200.20">
    <property type="entry name" value="Phosphorylase Kinase, domain 1"/>
    <property type="match status" value="1"/>
</dbReference>
<dbReference type="InterPro" id="IPR000719">
    <property type="entry name" value="Prot_kinase_dom"/>
</dbReference>
<dbReference type="OrthoDB" id="4062651at2759"/>
<dbReference type="InterPro" id="IPR011009">
    <property type="entry name" value="Kinase-like_dom_sf"/>
</dbReference>
<dbReference type="GO" id="GO:0004674">
    <property type="term" value="F:protein serine/threonine kinase activity"/>
    <property type="evidence" value="ECO:0007669"/>
    <property type="project" value="TreeGrafter"/>
</dbReference>
<dbReference type="PANTHER" id="PTHR44329:SF298">
    <property type="entry name" value="MIXED LINEAGE KINASE DOMAIN-LIKE PROTEIN"/>
    <property type="match status" value="1"/>
</dbReference>
<dbReference type="PROSITE" id="PS50011">
    <property type="entry name" value="PROTEIN_KINASE_DOM"/>
    <property type="match status" value="1"/>
</dbReference>
<dbReference type="InterPro" id="IPR001245">
    <property type="entry name" value="Ser-Thr/Tyr_kinase_cat_dom"/>
</dbReference>
<dbReference type="PANTHER" id="PTHR44329">
    <property type="entry name" value="SERINE/THREONINE-PROTEIN KINASE TNNI3K-RELATED"/>
    <property type="match status" value="1"/>
</dbReference>
<feature type="domain" description="Protein kinase" evidence="4">
    <location>
        <begin position="380"/>
        <end position="641"/>
    </location>
</feature>
<keyword evidence="1" id="KW-0547">Nucleotide-binding</keyword>
<dbReference type="Pfam" id="PF07714">
    <property type="entry name" value="PK_Tyr_Ser-Thr"/>
    <property type="match status" value="1"/>
</dbReference>
<keyword evidence="2" id="KW-0067">ATP-binding</keyword>
<dbReference type="Gene3D" id="1.10.510.10">
    <property type="entry name" value="Transferase(Phosphotransferase) domain 1"/>
    <property type="match status" value="1"/>
</dbReference>
<accession>A0A8S1JGX4</accession>
<evidence type="ECO:0000259" key="4">
    <source>
        <dbReference type="PROSITE" id="PS50011"/>
    </source>
</evidence>
<feature type="region of interest" description="Disordered" evidence="3">
    <location>
        <begin position="651"/>
        <end position="671"/>
    </location>
</feature>
<evidence type="ECO:0000256" key="2">
    <source>
        <dbReference type="ARBA" id="ARBA00022840"/>
    </source>
</evidence>
<evidence type="ECO:0000256" key="3">
    <source>
        <dbReference type="SAM" id="MobiDB-lite"/>
    </source>
</evidence>
<evidence type="ECO:0000313" key="6">
    <source>
        <dbReference type="Proteomes" id="UP000708148"/>
    </source>
</evidence>
<keyword evidence="6" id="KW-1185">Reference proteome</keyword>
<comment type="caution">
    <text evidence="5">The sequence shown here is derived from an EMBL/GenBank/DDBJ whole genome shotgun (WGS) entry which is preliminary data.</text>
</comment>
<organism evidence="5 6">
    <name type="scientific">Ostreobium quekettii</name>
    <dbReference type="NCBI Taxonomy" id="121088"/>
    <lineage>
        <taxon>Eukaryota</taxon>
        <taxon>Viridiplantae</taxon>
        <taxon>Chlorophyta</taxon>
        <taxon>core chlorophytes</taxon>
        <taxon>Ulvophyceae</taxon>
        <taxon>TCBD clade</taxon>
        <taxon>Bryopsidales</taxon>
        <taxon>Ostreobineae</taxon>
        <taxon>Ostreobiaceae</taxon>
        <taxon>Ostreobium</taxon>
    </lineage>
</organism>
<dbReference type="AlphaFoldDB" id="A0A8S1JGX4"/>
<protein>
    <recommendedName>
        <fullName evidence="4">Protein kinase domain-containing protein</fullName>
    </recommendedName>
</protein>
<gene>
    <name evidence="5" type="ORF">OSTQU699_LOCUS8750</name>
</gene>
<sequence length="671" mass="74342">MSILGGMMPVLEIVGLVRELVDLGIAVKSSADAVKTNKENKKLLLEQIRTLEPMLIDISCQCQSEENKYKASMPSAAYNSEADALLRHDRLRAEKGVINALFGIRVQLHRGKDLLDRLGKKKFALFTFLQATDIKEEFKEVRADLGSAMQILQVAQTVLLGRSMDCRAAELLDAILRGKTELMGKVSEVLTTLNSRELLEGTTDEAHRSKNGGSGAEESLCLRYNRCMLGFLHRQMAQIDSISPQQMLRASAEADAQEWKSSSKKMRRAMDIGKILIHRHARPFNLQTFYKIAEVKNVVKVICGTLREFAGRWDFPIEIEDGPPEIDVLEDKAALGRCLAYVLKNEPCPFDEVDARFRDEWANIKAQHEGILRVLNISISDAEVVLERRICGSVFKARWRDVQDVAVKKLVRDGDPNQLDLEDFAEFFTEVAAMASMASPYVVSFIAATYSGMLVMELGAGDLIDWCQRRGPAGLPLKLMLLRQAAEGLKDVHEQRFVHRDVNSRNFVVFEGDRTPPRVKIVGFGLAIVKTETGTRTLRQRMGSSPAWVAPEIFDGRPHSFESDMYSFGVVMYEVVGGGFPYGRRTAPADVLAKKRGGEPPCSLPDGLPEGLVEVMERCCAIEPGERPTGMREVCGRLAALCRQLPCELEGGRGGASSPASSASCATRFGL</sequence>
<dbReference type="Gene3D" id="1.20.930.20">
    <property type="entry name" value="Adaptor protein Cbl, N-terminal domain"/>
    <property type="match status" value="1"/>
</dbReference>
<dbReference type="InterPro" id="IPR036537">
    <property type="entry name" value="Adaptor_Cbl_N_dom_sf"/>
</dbReference>
<name>A0A8S1JGX4_9CHLO</name>
<dbReference type="InterPro" id="IPR059179">
    <property type="entry name" value="MLKL-like_MCAfunc"/>
</dbReference>
<dbReference type="InterPro" id="IPR051681">
    <property type="entry name" value="Ser/Thr_Kinases-Pseudokinases"/>
</dbReference>
<feature type="compositionally biased region" description="Low complexity" evidence="3">
    <location>
        <begin position="656"/>
        <end position="671"/>
    </location>
</feature>
<dbReference type="GO" id="GO:0005524">
    <property type="term" value="F:ATP binding"/>
    <property type="evidence" value="ECO:0007669"/>
    <property type="project" value="UniProtKB-KW"/>
</dbReference>
<evidence type="ECO:0000313" key="5">
    <source>
        <dbReference type="EMBL" id="CAD7703393.1"/>
    </source>
</evidence>
<dbReference type="CDD" id="cd21037">
    <property type="entry name" value="MLKL_NTD"/>
    <property type="match status" value="1"/>
</dbReference>